<keyword evidence="2" id="KW-0418">Kinase</keyword>
<dbReference type="PROSITE" id="PS50011">
    <property type="entry name" value="PROTEIN_KINASE_DOM"/>
    <property type="match status" value="1"/>
</dbReference>
<dbReference type="InterPro" id="IPR000719">
    <property type="entry name" value="Prot_kinase_dom"/>
</dbReference>
<evidence type="ECO:0000259" key="1">
    <source>
        <dbReference type="PROSITE" id="PS50011"/>
    </source>
</evidence>
<name>A0AAW3U8E0_XANEU</name>
<dbReference type="SUPFAM" id="SSF56112">
    <property type="entry name" value="Protein kinase-like (PK-like)"/>
    <property type="match status" value="1"/>
</dbReference>
<evidence type="ECO:0000313" key="3">
    <source>
        <dbReference type="Proteomes" id="UP000576603"/>
    </source>
</evidence>
<protein>
    <submittedName>
        <fullName evidence="2">Serine/threonine protein kinase</fullName>
    </submittedName>
</protein>
<comment type="caution">
    <text evidence="2">The sequence shown here is derived from an EMBL/GenBank/DDBJ whole genome shotgun (WGS) entry which is preliminary data.</text>
</comment>
<dbReference type="AlphaFoldDB" id="A0AAW3U8E0"/>
<dbReference type="EMBL" id="JACHNL010000009">
    <property type="protein sequence ID" value="MBB4725244.1"/>
    <property type="molecule type" value="Genomic_DNA"/>
</dbReference>
<reference evidence="2 3" key="1">
    <citation type="submission" date="2020-08" db="EMBL/GenBank/DDBJ databases">
        <title>Studying the diversity of plant-associated saprophytic bacteria and their role in host health and plant-pathogen interactions.</title>
        <authorList>
            <person name="Potnis N."/>
        </authorList>
    </citation>
    <scope>NUCLEOTIDE SEQUENCE [LARGE SCALE GENOMIC DNA]</scope>
    <source>
        <strain evidence="2 3">CFBP 7922</strain>
    </source>
</reference>
<keyword evidence="2" id="KW-0723">Serine/threonine-protein kinase</keyword>
<proteinExistence type="predicted"/>
<organism evidence="2 3">
    <name type="scientific">Xanthomonas euvesicatoria</name>
    <dbReference type="NCBI Taxonomy" id="456327"/>
    <lineage>
        <taxon>Bacteria</taxon>
        <taxon>Pseudomonadati</taxon>
        <taxon>Pseudomonadota</taxon>
        <taxon>Gammaproteobacteria</taxon>
        <taxon>Lysobacterales</taxon>
        <taxon>Lysobacteraceae</taxon>
        <taxon>Xanthomonas</taxon>
    </lineage>
</organism>
<dbReference type="GO" id="GO:0005524">
    <property type="term" value="F:ATP binding"/>
    <property type="evidence" value="ECO:0007669"/>
    <property type="project" value="InterPro"/>
</dbReference>
<dbReference type="InterPro" id="IPR011009">
    <property type="entry name" value="Kinase-like_dom_sf"/>
</dbReference>
<dbReference type="GO" id="GO:0004674">
    <property type="term" value="F:protein serine/threonine kinase activity"/>
    <property type="evidence" value="ECO:0007669"/>
    <property type="project" value="UniProtKB-KW"/>
</dbReference>
<feature type="domain" description="Protein kinase" evidence="1">
    <location>
        <begin position="1"/>
        <end position="238"/>
    </location>
</feature>
<dbReference type="CDD" id="cd14014">
    <property type="entry name" value="STKc_PknB_like"/>
    <property type="match status" value="1"/>
</dbReference>
<accession>A0AAW3U8E0</accession>
<keyword evidence="2" id="KW-0808">Transferase</keyword>
<dbReference type="RefSeq" id="WP_082333562.1">
    <property type="nucleotide sequence ID" value="NZ_JACHNK010000009.1"/>
</dbReference>
<dbReference type="Pfam" id="PF00069">
    <property type="entry name" value="Pkinase"/>
    <property type="match status" value="1"/>
</dbReference>
<dbReference type="PANTHER" id="PTHR24361">
    <property type="entry name" value="MITOGEN-ACTIVATED KINASE KINASE KINASE"/>
    <property type="match status" value="1"/>
</dbReference>
<sequence length="331" mass="36390">MGEVIFCEDLHLQRKVVLKHLQAGVEARRLLDEQKALSKLRSKHVVQLYDIVNIPGVGGPMPAIVLEFIDGETLGGASFAVDGNYLKVLWQISCGLSDIHSQGIIHRDIKPGNIKIDGEGVVKILDFGLSRNNADAATRNIIGTPMFMAPELWDDQAIVFDSSIDVYAFGVTSLALITGALPAELRRRPPGPPDWDDFREFFVGMPEEISRILYRCLAVESGNRPSMSDIRVLLGKYLLKDRHRATVVLNGVVNTLDRSNRRITLNATVGNLTVEYDGLNFNVTQVAGDVYINNTPAVTGMIVPGCCVLTFGNGRARKFVTFDVSNPEVMP</sequence>
<gene>
    <name evidence="2" type="ORF">FHY32_003642</name>
</gene>
<evidence type="ECO:0000313" key="2">
    <source>
        <dbReference type="EMBL" id="MBB4725244.1"/>
    </source>
</evidence>
<dbReference type="Gene3D" id="1.10.510.10">
    <property type="entry name" value="Transferase(Phosphotransferase) domain 1"/>
    <property type="match status" value="1"/>
</dbReference>
<dbReference type="GO" id="GO:0005737">
    <property type="term" value="C:cytoplasm"/>
    <property type="evidence" value="ECO:0007669"/>
    <property type="project" value="TreeGrafter"/>
</dbReference>
<dbReference type="InterPro" id="IPR053235">
    <property type="entry name" value="Ser_Thr_kinase"/>
</dbReference>
<dbReference type="Proteomes" id="UP000576603">
    <property type="component" value="Unassembled WGS sequence"/>
</dbReference>
<dbReference type="SMART" id="SM00220">
    <property type="entry name" value="S_TKc"/>
    <property type="match status" value="1"/>
</dbReference>